<protein>
    <submittedName>
        <fullName evidence="3">Hemin ABC transporter substrate-binding protein</fullName>
    </submittedName>
</protein>
<keyword evidence="4" id="KW-1185">Reference proteome</keyword>
<sequence length="312" mass="31948">MKAAWSVSLRRRPFVASLAAATTIAIAGRAAAQVSVADHAGRMVEIRDTSRVIAVGGSVTEIIYALDAGGRLVGADTTSLYPEAATRLPRVGYMRQISAEGVLSLRPTLIISTTAAGPAAAFDQLRSAGVPTLVLADDYDIDSVLRKIEGIGHALGRDEAARTLIAARRAEMADLAGKLAAIGGRPKVLSLLSVSQGPPQAAGRITAAEGIIRLAGGVNAITSYEGYRPITAEGALALAPDALMVAAQTLEALGGFDGLLGAASLALTPAGKARRVFALDALLLLGFGPRTPEAARRLADFLHPGHGPAQAP</sequence>
<dbReference type="OrthoDB" id="9797736at2"/>
<dbReference type="RefSeq" id="WP_147845380.1">
    <property type="nucleotide sequence ID" value="NZ_VDUZ01000002.1"/>
</dbReference>
<dbReference type="PANTHER" id="PTHR30535">
    <property type="entry name" value="VITAMIN B12-BINDING PROTEIN"/>
    <property type="match status" value="1"/>
</dbReference>
<dbReference type="InterPro" id="IPR050902">
    <property type="entry name" value="ABC_Transporter_SBP"/>
</dbReference>
<dbReference type="SUPFAM" id="SSF53807">
    <property type="entry name" value="Helical backbone' metal receptor"/>
    <property type="match status" value="1"/>
</dbReference>
<evidence type="ECO:0000313" key="3">
    <source>
        <dbReference type="EMBL" id="TXL82025.1"/>
    </source>
</evidence>
<feature type="chain" id="PRO_5022973473" evidence="1">
    <location>
        <begin position="33"/>
        <end position="312"/>
    </location>
</feature>
<evidence type="ECO:0000313" key="4">
    <source>
        <dbReference type="Proteomes" id="UP000321638"/>
    </source>
</evidence>
<comment type="caution">
    <text evidence="3">The sequence shown here is derived from an EMBL/GenBank/DDBJ whole genome shotgun (WGS) entry which is preliminary data.</text>
</comment>
<proteinExistence type="predicted"/>
<name>A0A5C8PVI2_9HYPH</name>
<dbReference type="Pfam" id="PF01497">
    <property type="entry name" value="Peripla_BP_2"/>
    <property type="match status" value="1"/>
</dbReference>
<dbReference type="AlphaFoldDB" id="A0A5C8PVI2"/>
<feature type="domain" description="Fe/B12 periplasmic-binding" evidence="2">
    <location>
        <begin position="51"/>
        <end position="306"/>
    </location>
</feature>
<dbReference type="PANTHER" id="PTHR30535:SF4">
    <property type="entry name" value="HEMIN-BINDING PERIPLASMIC PROTEIN HMUT"/>
    <property type="match status" value="1"/>
</dbReference>
<keyword evidence="1" id="KW-0732">Signal</keyword>
<evidence type="ECO:0000256" key="1">
    <source>
        <dbReference type="SAM" id="SignalP"/>
    </source>
</evidence>
<gene>
    <name evidence="3" type="ORF">FHP25_02885</name>
</gene>
<reference evidence="3 4" key="1">
    <citation type="submission" date="2019-06" db="EMBL/GenBank/DDBJ databases">
        <title>New taxonomy in bacterial strain CC-CFT640, isolated from vineyard.</title>
        <authorList>
            <person name="Lin S.-Y."/>
            <person name="Tsai C.-F."/>
            <person name="Young C.-C."/>
        </authorList>
    </citation>
    <scope>NUCLEOTIDE SEQUENCE [LARGE SCALE GENOMIC DNA]</scope>
    <source>
        <strain evidence="3 4">CC-CFT640</strain>
    </source>
</reference>
<dbReference type="Proteomes" id="UP000321638">
    <property type="component" value="Unassembled WGS sequence"/>
</dbReference>
<organism evidence="3 4">
    <name type="scientific">Vineibacter terrae</name>
    <dbReference type="NCBI Taxonomy" id="2586908"/>
    <lineage>
        <taxon>Bacteria</taxon>
        <taxon>Pseudomonadati</taxon>
        <taxon>Pseudomonadota</taxon>
        <taxon>Alphaproteobacteria</taxon>
        <taxon>Hyphomicrobiales</taxon>
        <taxon>Vineibacter</taxon>
    </lineage>
</organism>
<dbReference type="CDD" id="cd01149">
    <property type="entry name" value="HutB"/>
    <property type="match status" value="1"/>
</dbReference>
<accession>A0A5C8PVI2</accession>
<feature type="signal peptide" evidence="1">
    <location>
        <begin position="1"/>
        <end position="32"/>
    </location>
</feature>
<dbReference type="Gene3D" id="3.40.50.1980">
    <property type="entry name" value="Nitrogenase molybdenum iron protein domain"/>
    <property type="match status" value="2"/>
</dbReference>
<evidence type="ECO:0000259" key="2">
    <source>
        <dbReference type="PROSITE" id="PS50983"/>
    </source>
</evidence>
<dbReference type="InterPro" id="IPR002491">
    <property type="entry name" value="ABC_transptr_periplasmic_BD"/>
</dbReference>
<dbReference type="EMBL" id="VDUZ01000002">
    <property type="protein sequence ID" value="TXL82025.1"/>
    <property type="molecule type" value="Genomic_DNA"/>
</dbReference>
<dbReference type="PROSITE" id="PS50983">
    <property type="entry name" value="FE_B12_PBP"/>
    <property type="match status" value="1"/>
</dbReference>